<evidence type="ECO:0000313" key="5">
    <source>
        <dbReference type="Proteomes" id="UP000245921"/>
    </source>
</evidence>
<dbReference type="PANTHER" id="PTHR11851">
    <property type="entry name" value="METALLOPROTEASE"/>
    <property type="match status" value="1"/>
</dbReference>
<dbReference type="Pfam" id="PF00675">
    <property type="entry name" value="Peptidase_M16"/>
    <property type="match status" value="1"/>
</dbReference>
<keyword evidence="4" id="KW-0645">Protease</keyword>
<dbReference type="InterPro" id="IPR007863">
    <property type="entry name" value="Peptidase_M16_C"/>
</dbReference>
<dbReference type="EMBL" id="QGGI01000015">
    <property type="protein sequence ID" value="PWJ89331.1"/>
    <property type="molecule type" value="Genomic_DNA"/>
</dbReference>
<feature type="domain" description="Peptidase M16 C-terminal" evidence="3">
    <location>
        <begin position="193"/>
        <end position="369"/>
    </location>
</feature>
<sequence length="439" mass="50700">MKKILTLVLFFTLIIFTFSENLQVPKPNYTSYELENGLKIYIFEDHSIPLAKVSVWYNVGSIDEFNGKTGLSHFLEHVMFLGTDSLNKQDIDILLKSVGGTNNAQTSYDYTVYFEEIPSAKLELAIAIEADRMRNLKIDSEEFNREREVVKQERRMNLESNFFQSALEDLQATAFKYSGLNHQVIGWMDDLNNLTVEDMRNHYTTYYAPNNAILSVSGDIYPEDVLTLAKKYFDDYKPQEIKRNTIKEPEQKSENFIKIEKNTNIPVMVMLYKLPAGNSEDIISIGSIMDILVNSQNSRINTRLKLKENVIMEAGALPFLIRNQSYAILYAVPYNESQLDYVKNAFDQELENIFKNGVNDEELEIIKKNTLKSLIFSQKNIKNVEQITISNILKYNDENLLQKNINIVENLNSKDIENSIKKYFVPNNRTVGYIVPKSK</sequence>
<keyword evidence="4" id="KW-0378">Hydrolase</keyword>
<dbReference type="SUPFAM" id="SSF63411">
    <property type="entry name" value="LuxS/MPP-like metallohydrolase"/>
    <property type="match status" value="2"/>
</dbReference>
<dbReference type="InterPro" id="IPR050361">
    <property type="entry name" value="MPP/UQCRC_Complex"/>
</dbReference>
<protein>
    <submittedName>
        <fullName evidence="4">Zinc protease</fullName>
    </submittedName>
</protein>
<name>A0AA45C5R3_9BACT</name>
<reference evidence="4 5" key="1">
    <citation type="submission" date="2018-05" db="EMBL/GenBank/DDBJ databases">
        <title>Genomic Encyclopedia of Type Strains, Phase IV (KMG-IV): sequencing the most valuable type-strain genomes for metagenomic binning, comparative biology and taxonomic classification.</title>
        <authorList>
            <person name="Goeker M."/>
        </authorList>
    </citation>
    <scope>NUCLEOTIDE SEQUENCE [LARGE SCALE GENOMIC DNA]</scope>
    <source>
        <strain evidence="4 5">DSM 24906</strain>
    </source>
</reference>
<organism evidence="4 5">
    <name type="scientific">Oceanotoga teriensis</name>
    <dbReference type="NCBI Taxonomy" id="515440"/>
    <lineage>
        <taxon>Bacteria</taxon>
        <taxon>Thermotogati</taxon>
        <taxon>Thermotogota</taxon>
        <taxon>Thermotogae</taxon>
        <taxon>Petrotogales</taxon>
        <taxon>Petrotogaceae</taxon>
        <taxon>Oceanotoga</taxon>
    </lineage>
</organism>
<dbReference type="InterPro" id="IPR011765">
    <property type="entry name" value="Pept_M16_N"/>
</dbReference>
<dbReference type="GO" id="GO:0046872">
    <property type="term" value="F:metal ion binding"/>
    <property type="evidence" value="ECO:0007669"/>
    <property type="project" value="InterPro"/>
</dbReference>
<dbReference type="Gene3D" id="3.30.830.10">
    <property type="entry name" value="Metalloenzyme, LuxS/M16 peptidase-like"/>
    <property type="match status" value="2"/>
</dbReference>
<comment type="caution">
    <text evidence="4">The sequence shown here is derived from an EMBL/GenBank/DDBJ whole genome shotgun (WGS) entry which is preliminary data.</text>
</comment>
<dbReference type="Proteomes" id="UP000245921">
    <property type="component" value="Unassembled WGS sequence"/>
</dbReference>
<evidence type="ECO:0000259" key="3">
    <source>
        <dbReference type="Pfam" id="PF05193"/>
    </source>
</evidence>
<evidence type="ECO:0000259" key="2">
    <source>
        <dbReference type="Pfam" id="PF00675"/>
    </source>
</evidence>
<dbReference type="GO" id="GO:0006508">
    <property type="term" value="P:proteolysis"/>
    <property type="evidence" value="ECO:0007669"/>
    <property type="project" value="UniProtKB-KW"/>
</dbReference>
<evidence type="ECO:0000256" key="1">
    <source>
        <dbReference type="ARBA" id="ARBA00007261"/>
    </source>
</evidence>
<proteinExistence type="inferred from homology"/>
<feature type="domain" description="Peptidase M16 N-terminal" evidence="2">
    <location>
        <begin position="44"/>
        <end position="184"/>
    </location>
</feature>
<dbReference type="GO" id="GO:0008233">
    <property type="term" value="F:peptidase activity"/>
    <property type="evidence" value="ECO:0007669"/>
    <property type="project" value="UniProtKB-KW"/>
</dbReference>
<evidence type="ECO:0000313" key="4">
    <source>
        <dbReference type="EMBL" id="PWJ89331.1"/>
    </source>
</evidence>
<dbReference type="AlphaFoldDB" id="A0AA45C5R3"/>
<gene>
    <name evidence="4" type="ORF">C7380_11557</name>
</gene>
<dbReference type="PANTHER" id="PTHR11851:SF49">
    <property type="entry name" value="MITOCHONDRIAL-PROCESSING PEPTIDASE SUBUNIT ALPHA"/>
    <property type="match status" value="1"/>
</dbReference>
<keyword evidence="5" id="KW-1185">Reference proteome</keyword>
<comment type="similarity">
    <text evidence="1">Belongs to the peptidase M16 family.</text>
</comment>
<dbReference type="RefSeq" id="WP_109605552.1">
    <property type="nucleotide sequence ID" value="NZ_QGGI01000015.1"/>
</dbReference>
<dbReference type="InterPro" id="IPR011249">
    <property type="entry name" value="Metalloenz_LuxS/M16"/>
</dbReference>
<dbReference type="Pfam" id="PF05193">
    <property type="entry name" value="Peptidase_M16_C"/>
    <property type="match status" value="1"/>
</dbReference>
<accession>A0AA45C5R3</accession>